<keyword evidence="1" id="KW-1133">Transmembrane helix</keyword>
<gene>
    <name evidence="2" type="ORF">SAMN05421858_2618</name>
</gene>
<dbReference type="RefSeq" id="WP_139328871.1">
    <property type="nucleotide sequence ID" value="NZ_FTNO01000002.1"/>
</dbReference>
<keyword evidence="1" id="KW-0812">Transmembrane</keyword>
<protein>
    <submittedName>
        <fullName evidence="2">Uncharacterized protein</fullName>
    </submittedName>
</protein>
<sequence>MVSGAADLALTGGLLLLMTLLSHRLLTHLVLHREWPNPHIRILAVTVGSVLSGIILALGILSGLQ</sequence>
<evidence type="ECO:0000313" key="2">
    <source>
        <dbReference type="EMBL" id="SIR52020.1"/>
    </source>
</evidence>
<accession>A0A1N7BL26</accession>
<keyword evidence="1" id="KW-0472">Membrane</keyword>
<evidence type="ECO:0000313" key="3">
    <source>
        <dbReference type="Proteomes" id="UP000186914"/>
    </source>
</evidence>
<evidence type="ECO:0000256" key="1">
    <source>
        <dbReference type="SAM" id="Phobius"/>
    </source>
</evidence>
<dbReference type="Proteomes" id="UP000186914">
    <property type="component" value="Unassembled WGS sequence"/>
</dbReference>
<name>A0A1N7BL26_9EURY</name>
<dbReference type="EMBL" id="FTNO01000002">
    <property type="protein sequence ID" value="SIR52020.1"/>
    <property type="molecule type" value="Genomic_DNA"/>
</dbReference>
<reference evidence="3" key="1">
    <citation type="submission" date="2017-01" db="EMBL/GenBank/DDBJ databases">
        <authorList>
            <person name="Varghese N."/>
            <person name="Submissions S."/>
        </authorList>
    </citation>
    <scope>NUCLEOTIDE SEQUENCE [LARGE SCALE GENOMIC DNA]</scope>
    <source>
        <strain evidence="3">CGMCC 1.7737</strain>
    </source>
</reference>
<organism evidence="2 3">
    <name type="scientific">Haladaptatus litoreus</name>
    <dbReference type="NCBI Taxonomy" id="553468"/>
    <lineage>
        <taxon>Archaea</taxon>
        <taxon>Methanobacteriati</taxon>
        <taxon>Methanobacteriota</taxon>
        <taxon>Stenosarchaea group</taxon>
        <taxon>Halobacteria</taxon>
        <taxon>Halobacteriales</taxon>
        <taxon>Haladaptataceae</taxon>
        <taxon>Haladaptatus</taxon>
    </lineage>
</organism>
<feature type="transmembrane region" description="Helical" evidence="1">
    <location>
        <begin position="40"/>
        <end position="61"/>
    </location>
</feature>
<proteinExistence type="predicted"/>
<dbReference type="AlphaFoldDB" id="A0A1N7BL26"/>
<keyword evidence="3" id="KW-1185">Reference proteome</keyword>